<dbReference type="InterPro" id="IPR029058">
    <property type="entry name" value="AB_hydrolase_fold"/>
</dbReference>
<reference evidence="1 2" key="1">
    <citation type="submission" date="2014-07" db="EMBL/GenBank/DDBJ databases">
        <title>Draft Genome Sequence of Gephyronic Acid Producer, Cystobacter violaceus Strain Cb vi76.</title>
        <authorList>
            <person name="Stevens D.C."/>
            <person name="Young J."/>
            <person name="Carmichael R."/>
            <person name="Tan J."/>
            <person name="Taylor R.E."/>
        </authorList>
    </citation>
    <scope>NUCLEOTIDE SEQUENCE [LARGE SCALE GENOMIC DNA]</scope>
    <source>
        <strain evidence="1 2">Cb vi76</strain>
    </source>
</reference>
<dbReference type="Gene3D" id="3.40.50.1820">
    <property type="entry name" value="alpha/beta hydrolase"/>
    <property type="match status" value="1"/>
</dbReference>
<dbReference type="RefSeq" id="WP_043410534.1">
    <property type="nucleotide sequence ID" value="NZ_JPMI01000322.1"/>
</dbReference>
<dbReference type="GO" id="GO:0006629">
    <property type="term" value="P:lipid metabolic process"/>
    <property type="evidence" value="ECO:0007669"/>
    <property type="project" value="InterPro"/>
</dbReference>
<comment type="caution">
    <text evidence="1">The sequence shown here is derived from an EMBL/GenBank/DDBJ whole genome shotgun (WGS) entry which is preliminary data.</text>
</comment>
<accession>A0A084SHD1</accession>
<dbReference type="EMBL" id="JPMI01000322">
    <property type="protein sequence ID" value="KFA87866.1"/>
    <property type="molecule type" value="Genomic_DNA"/>
</dbReference>
<proteinExistence type="predicted"/>
<dbReference type="Proteomes" id="UP000028547">
    <property type="component" value="Unassembled WGS sequence"/>
</dbReference>
<dbReference type="InterPro" id="IPR003386">
    <property type="entry name" value="LACT/PDAT_acylTrfase"/>
</dbReference>
<dbReference type="AlphaFoldDB" id="A0A084SHD1"/>
<organism evidence="1 2">
    <name type="scientific">Archangium violaceum Cb vi76</name>
    <dbReference type="NCBI Taxonomy" id="1406225"/>
    <lineage>
        <taxon>Bacteria</taxon>
        <taxon>Pseudomonadati</taxon>
        <taxon>Myxococcota</taxon>
        <taxon>Myxococcia</taxon>
        <taxon>Myxococcales</taxon>
        <taxon>Cystobacterineae</taxon>
        <taxon>Archangiaceae</taxon>
        <taxon>Archangium</taxon>
    </lineage>
</organism>
<dbReference type="Pfam" id="PF02450">
    <property type="entry name" value="LCAT"/>
    <property type="match status" value="1"/>
</dbReference>
<name>A0A084SHD1_9BACT</name>
<evidence type="ECO:0000313" key="1">
    <source>
        <dbReference type="EMBL" id="KFA87866.1"/>
    </source>
</evidence>
<evidence type="ECO:0000313" key="2">
    <source>
        <dbReference type="Proteomes" id="UP000028547"/>
    </source>
</evidence>
<dbReference type="SUPFAM" id="SSF53474">
    <property type="entry name" value="alpha/beta-Hydrolases"/>
    <property type="match status" value="1"/>
</dbReference>
<dbReference type="GO" id="GO:0008374">
    <property type="term" value="F:O-acyltransferase activity"/>
    <property type="evidence" value="ECO:0007669"/>
    <property type="project" value="InterPro"/>
</dbReference>
<evidence type="ECO:0008006" key="3">
    <source>
        <dbReference type="Google" id="ProtNLM"/>
    </source>
</evidence>
<gene>
    <name evidence="1" type="ORF">Q664_44545</name>
</gene>
<sequence>MPRRQMVIPGTGGVLYESAAGARAATIFELLAQAGAAQTLRCKHGVDPEALEPLENTLVARGFMTLAYEPFAHAFPRWDFFDYDWRLDIRYSGKRLAEHLQAEASRGDRWRLVAHSQGGLVVLAAARLLGAEELARLVQGVCFVGVPFFGSVSALLALLEGTFFKSTIPKEVVRTWPSVYQMLPRWSVTRGNPNRPELLLDATWMNAGLLPAPGAPEDLSQHIDRRMLERARALYRATSTGYFEPLRKLDFIRILQGNNLKTAFRLPQFPSTEEVINVDGDTLVPDQFTRDRLPSWVQDEATIRRLPAAEHSLLCGDANVFGLCL</sequence>
<protein>
    <recommendedName>
        <fullName evidence="3">AB hydrolase-1 domain-containing protein</fullName>
    </recommendedName>
</protein>